<reference evidence="1 2" key="1">
    <citation type="journal article" date="2015" name="Proc. Natl. Acad. Sci. U.S.A.">
        <title>The resurrection genome of Boea hygrometrica: A blueprint for survival of dehydration.</title>
        <authorList>
            <person name="Xiao L."/>
            <person name="Yang G."/>
            <person name="Zhang L."/>
            <person name="Yang X."/>
            <person name="Zhao S."/>
            <person name="Ji Z."/>
            <person name="Zhou Q."/>
            <person name="Hu M."/>
            <person name="Wang Y."/>
            <person name="Chen M."/>
            <person name="Xu Y."/>
            <person name="Jin H."/>
            <person name="Xiao X."/>
            <person name="Hu G."/>
            <person name="Bao F."/>
            <person name="Hu Y."/>
            <person name="Wan P."/>
            <person name="Li L."/>
            <person name="Deng X."/>
            <person name="Kuang T."/>
            <person name="Xiang C."/>
            <person name="Zhu J.K."/>
            <person name="Oliver M.J."/>
            <person name="He Y."/>
        </authorList>
    </citation>
    <scope>NUCLEOTIDE SEQUENCE [LARGE SCALE GENOMIC DNA]</scope>
    <source>
        <strain evidence="2">cv. XS01</strain>
    </source>
</reference>
<accession>A0A2Z7AJC9</accession>
<dbReference type="Proteomes" id="UP000250235">
    <property type="component" value="Unassembled WGS sequence"/>
</dbReference>
<proteinExistence type="predicted"/>
<evidence type="ECO:0000313" key="1">
    <source>
        <dbReference type="EMBL" id="KZV19236.1"/>
    </source>
</evidence>
<dbReference type="EMBL" id="KV016747">
    <property type="protein sequence ID" value="KZV19236.1"/>
    <property type="molecule type" value="Genomic_DNA"/>
</dbReference>
<gene>
    <name evidence="1" type="ORF">F511_20972</name>
</gene>
<name>A0A2Z7AJC9_9LAMI</name>
<organism evidence="1 2">
    <name type="scientific">Dorcoceras hygrometricum</name>
    <dbReference type="NCBI Taxonomy" id="472368"/>
    <lineage>
        <taxon>Eukaryota</taxon>
        <taxon>Viridiplantae</taxon>
        <taxon>Streptophyta</taxon>
        <taxon>Embryophyta</taxon>
        <taxon>Tracheophyta</taxon>
        <taxon>Spermatophyta</taxon>
        <taxon>Magnoliopsida</taxon>
        <taxon>eudicotyledons</taxon>
        <taxon>Gunneridae</taxon>
        <taxon>Pentapetalae</taxon>
        <taxon>asterids</taxon>
        <taxon>lamiids</taxon>
        <taxon>Lamiales</taxon>
        <taxon>Gesneriaceae</taxon>
        <taxon>Didymocarpoideae</taxon>
        <taxon>Trichosporeae</taxon>
        <taxon>Loxocarpinae</taxon>
        <taxon>Dorcoceras</taxon>
    </lineage>
</organism>
<protein>
    <submittedName>
        <fullName evidence="1">Uncharacterized protein</fullName>
    </submittedName>
</protein>
<keyword evidence="2" id="KW-1185">Reference proteome</keyword>
<evidence type="ECO:0000313" key="2">
    <source>
        <dbReference type="Proteomes" id="UP000250235"/>
    </source>
</evidence>
<sequence length="112" mass="12008">MDNPGMVSMFKALTASGLQGFLGCPAVIYEAALIDFFENALVRDGVVISTVAGKLVEISEELFADTFELAMEGFTNLSEIPKDLVFDAKSIVSLTSEPVSMSGDGPRNRINK</sequence>
<dbReference type="AlphaFoldDB" id="A0A2Z7AJC9"/>